<gene>
    <name evidence="2" type="ORF">ILYODFUR_037339</name>
</gene>
<accession>A0ABV0SUY1</accession>
<evidence type="ECO:0000256" key="1">
    <source>
        <dbReference type="SAM" id="MobiDB-lite"/>
    </source>
</evidence>
<evidence type="ECO:0000313" key="2">
    <source>
        <dbReference type="EMBL" id="MEQ2223498.1"/>
    </source>
</evidence>
<protein>
    <submittedName>
        <fullName evidence="2">Uncharacterized protein</fullName>
    </submittedName>
</protein>
<proteinExistence type="predicted"/>
<comment type="caution">
    <text evidence="2">The sequence shown here is derived from an EMBL/GenBank/DDBJ whole genome shotgun (WGS) entry which is preliminary data.</text>
</comment>
<organism evidence="2 3">
    <name type="scientific">Ilyodon furcidens</name>
    <name type="common">goldbreast splitfin</name>
    <dbReference type="NCBI Taxonomy" id="33524"/>
    <lineage>
        <taxon>Eukaryota</taxon>
        <taxon>Metazoa</taxon>
        <taxon>Chordata</taxon>
        <taxon>Craniata</taxon>
        <taxon>Vertebrata</taxon>
        <taxon>Euteleostomi</taxon>
        <taxon>Actinopterygii</taxon>
        <taxon>Neopterygii</taxon>
        <taxon>Teleostei</taxon>
        <taxon>Neoteleostei</taxon>
        <taxon>Acanthomorphata</taxon>
        <taxon>Ovalentaria</taxon>
        <taxon>Atherinomorphae</taxon>
        <taxon>Cyprinodontiformes</taxon>
        <taxon>Goodeidae</taxon>
        <taxon>Ilyodon</taxon>
    </lineage>
</organism>
<keyword evidence="3" id="KW-1185">Reference proteome</keyword>
<feature type="region of interest" description="Disordered" evidence="1">
    <location>
        <begin position="60"/>
        <end position="90"/>
    </location>
</feature>
<sequence>MMKQLITDELYTSACLHGRRRRLRLSAWKEETPPPVCMEGRDASACLHGRKRRLRLSAWKEETPPPVCMEGGDTSSSDGISSQPDSVSFS</sequence>
<dbReference type="Proteomes" id="UP001482620">
    <property type="component" value="Unassembled WGS sequence"/>
</dbReference>
<name>A0ABV0SUY1_9TELE</name>
<feature type="compositionally biased region" description="Low complexity" evidence="1">
    <location>
        <begin position="71"/>
        <end position="90"/>
    </location>
</feature>
<evidence type="ECO:0000313" key="3">
    <source>
        <dbReference type="Proteomes" id="UP001482620"/>
    </source>
</evidence>
<dbReference type="EMBL" id="JAHRIQ010008168">
    <property type="protein sequence ID" value="MEQ2223498.1"/>
    <property type="molecule type" value="Genomic_DNA"/>
</dbReference>
<reference evidence="2 3" key="1">
    <citation type="submission" date="2021-06" db="EMBL/GenBank/DDBJ databases">
        <authorList>
            <person name="Palmer J.M."/>
        </authorList>
    </citation>
    <scope>NUCLEOTIDE SEQUENCE [LARGE SCALE GENOMIC DNA]</scope>
    <source>
        <strain evidence="3">if_2019</strain>
        <tissue evidence="2">Muscle</tissue>
    </source>
</reference>